<dbReference type="OrthoDB" id="1918685at2759"/>
<dbReference type="InterPro" id="IPR023780">
    <property type="entry name" value="Chromo_domain"/>
</dbReference>
<dbReference type="SUPFAM" id="SSF54160">
    <property type="entry name" value="Chromo domain-like"/>
    <property type="match status" value="1"/>
</dbReference>
<feature type="domain" description="Chromo" evidence="2">
    <location>
        <begin position="38"/>
        <end position="97"/>
    </location>
</feature>
<evidence type="ECO:0000313" key="3">
    <source>
        <dbReference type="EMBL" id="KAG9228782.1"/>
    </source>
</evidence>
<dbReference type="CDD" id="cd00024">
    <property type="entry name" value="CD_CSD"/>
    <property type="match status" value="1"/>
</dbReference>
<organism evidence="3 4">
    <name type="scientific">Amylocarpus encephaloides</name>
    <dbReference type="NCBI Taxonomy" id="45428"/>
    <lineage>
        <taxon>Eukaryota</taxon>
        <taxon>Fungi</taxon>
        <taxon>Dikarya</taxon>
        <taxon>Ascomycota</taxon>
        <taxon>Pezizomycotina</taxon>
        <taxon>Leotiomycetes</taxon>
        <taxon>Helotiales</taxon>
        <taxon>Helotiales incertae sedis</taxon>
        <taxon>Amylocarpus</taxon>
    </lineage>
</organism>
<reference evidence="3" key="1">
    <citation type="journal article" date="2021" name="IMA Fungus">
        <title>Genomic characterization of three marine fungi, including Emericellopsis atlantica sp. nov. with signatures of a generalist lifestyle and marine biomass degradation.</title>
        <authorList>
            <person name="Hagestad O.C."/>
            <person name="Hou L."/>
            <person name="Andersen J.H."/>
            <person name="Hansen E.H."/>
            <person name="Altermark B."/>
            <person name="Li C."/>
            <person name="Kuhnert E."/>
            <person name="Cox R.J."/>
            <person name="Crous P.W."/>
            <person name="Spatafora J.W."/>
            <person name="Lail K."/>
            <person name="Amirebrahimi M."/>
            <person name="Lipzen A."/>
            <person name="Pangilinan J."/>
            <person name="Andreopoulos W."/>
            <person name="Hayes R.D."/>
            <person name="Ng V."/>
            <person name="Grigoriev I.V."/>
            <person name="Jackson S.A."/>
            <person name="Sutton T.D.S."/>
            <person name="Dobson A.D.W."/>
            <person name="Rama T."/>
        </authorList>
    </citation>
    <scope>NUCLEOTIDE SEQUENCE</scope>
    <source>
        <strain evidence="3">TRa018bII</strain>
    </source>
</reference>
<dbReference type="AlphaFoldDB" id="A0A9P7Y8W0"/>
<dbReference type="Pfam" id="PF00385">
    <property type="entry name" value="Chromo"/>
    <property type="match status" value="1"/>
</dbReference>
<comment type="subunit">
    <text evidence="1">Component of the NuA4 histone acetyltransferase complex.</text>
</comment>
<dbReference type="Proteomes" id="UP000824998">
    <property type="component" value="Unassembled WGS sequence"/>
</dbReference>
<accession>A0A9P7Y8W0</accession>
<dbReference type="SMART" id="SM00298">
    <property type="entry name" value="CHROMO"/>
    <property type="match status" value="1"/>
</dbReference>
<dbReference type="Gene3D" id="2.40.50.40">
    <property type="match status" value="1"/>
</dbReference>
<dbReference type="EMBL" id="MU251862">
    <property type="protein sequence ID" value="KAG9228782.1"/>
    <property type="molecule type" value="Genomic_DNA"/>
</dbReference>
<name>A0A9P7Y8W0_9HELO</name>
<gene>
    <name evidence="3" type="ORF">BJ875DRAFT_525467</name>
</gene>
<evidence type="ECO:0000313" key="4">
    <source>
        <dbReference type="Proteomes" id="UP000824998"/>
    </source>
</evidence>
<proteinExistence type="predicted"/>
<comment type="caution">
    <text evidence="3">The sequence shown here is derived from an EMBL/GenBank/DDBJ whole genome shotgun (WGS) entry which is preliminary data.</text>
</comment>
<dbReference type="GO" id="GO:0006338">
    <property type="term" value="P:chromatin remodeling"/>
    <property type="evidence" value="ECO:0007669"/>
    <property type="project" value="UniProtKB-ARBA"/>
</dbReference>
<dbReference type="InterPro" id="IPR000953">
    <property type="entry name" value="Chromo/chromo_shadow_dom"/>
</dbReference>
<protein>
    <recommendedName>
        <fullName evidence="2">Chromo domain-containing protein</fullName>
    </recommendedName>
</protein>
<dbReference type="PROSITE" id="PS50013">
    <property type="entry name" value="CHROMO_2"/>
    <property type="match status" value="1"/>
</dbReference>
<evidence type="ECO:0000256" key="1">
    <source>
        <dbReference type="ARBA" id="ARBA00011353"/>
    </source>
</evidence>
<dbReference type="InterPro" id="IPR016197">
    <property type="entry name" value="Chromo-like_dom_sf"/>
</dbReference>
<evidence type="ECO:0000259" key="2">
    <source>
        <dbReference type="PROSITE" id="PS50013"/>
    </source>
</evidence>
<keyword evidence="4" id="KW-1185">Reference proteome</keyword>
<sequence length="138" mass="16037">MAANDVPQFLNYLEDDIYESTNDVESIASRESDDNQDHSAERVLAQVKGRTGTWYLVKWKDCPVIRSSWEGEDIFENYPWVLDAWYIEQQRQAEGLSKPLDLVAFDEAVFDADVAQSRRRALRRLKRRLNRVLSIAAN</sequence>